<comment type="caution">
    <text evidence="1">The sequence shown here is derived from an EMBL/GenBank/DDBJ whole genome shotgun (WGS) entry which is preliminary data.</text>
</comment>
<reference evidence="1 2" key="1">
    <citation type="journal article" date="2022" name="Nat. Plants">
        <title>Genomes of leafy and leafless Platanthera orchids illuminate the evolution of mycoheterotrophy.</title>
        <authorList>
            <person name="Li M.H."/>
            <person name="Liu K.W."/>
            <person name="Li Z."/>
            <person name="Lu H.C."/>
            <person name="Ye Q.L."/>
            <person name="Zhang D."/>
            <person name="Wang J.Y."/>
            <person name="Li Y.F."/>
            <person name="Zhong Z.M."/>
            <person name="Liu X."/>
            <person name="Yu X."/>
            <person name="Liu D.K."/>
            <person name="Tu X.D."/>
            <person name="Liu B."/>
            <person name="Hao Y."/>
            <person name="Liao X.Y."/>
            <person name="Jiang Y.T."/>
            <person name="Sun W.H."/>
            <person name="Chen J."/>
            <person name="Chen Y.Q."/>
            <person name="Ai Y."/>
            <person name="Zhai J.W."/>
            <person name="Wu S.S."/>
            <person name="Zhou Z."/>
            <person name="Hsiao Y.Y."/>
            <person name="Wu W.L."/>
            <person name="Chen Y.Y."/>
            <person name="Lin Y.F."/>
            <person name="Hsu J.L."/>
            <person name="Li C.Y."/>
            <person name="Wang Z.W."/>
            <person name="Zhao X."/>
            <person name="Zhong W.Y."/>
            <person name="Ma X.K."/>
            <person name="Ma L."/>
            <person name="Huang J."/>
            <person name="Chen G.Z."/>
            <person name="Huang M.Z."/>
            <person name="Huang L."/>
            <person name="Peng D.H."/>
            <person name="Luo Y.B."/>
            <person name="Zou S.Q."/>
            <person name="Chen S.P."/>
            <person name="Lan S."/>
            <person name="Tsai W.C."/>
            <person name="Van de Peer Y."/>
            <person name="Liu Z.J."/>
        </authorList>
    </citation>
    <scope>NUCLEOTIDE SEQUENCE [LARGE SCALE GENOMIC DNA]</scope>
    <source>
        <strain evidence="1">Lor288</strain>
    </source>
</reference>
<gene>
    <name evidence="1" type="ORF">KSP40_PGU017495</name>
</gene>
<proteinExistence type="predicted"/>
<sequence>MSDTPRSQKIIIADYFFIIRKSFLNLFLSSRILWTDVSATFHAEVDCGHTDLHRTGGFIPPRVGRQESISKTATLSGKTAGAGCQTATVGCRQTVVAANHQTVVAGVKCQKSNNPRSDI</sequence>
<organism evidence="1 2">
    <name type="scientific">Platanthera guangdongensis</name>
    <dbReference type="NCBI Taxonomy" id="2320717"/>
    <lineage>
        <taxon>Eukaryota</taxon>
        <taxon>Viridiplantae</taxon>
        <taxon>Streptophyta</taxon>
        <taxon>Embryophyta</taxon>
        <taxon>Tracheophyta</taxon>
        <taxon>Spermatophyta</taxon>
        <taxon>Magnoliopsida</taxon>
        <taxon>Liliopsida</taxon>
        <taxon>Asparagales</taxon>
        <taxon>Orchidaceae</taxon>
        <taxon>Orchidoideae</taxon>
        <taxon>Orchideae</taxon>
        <taxon>Orchidinae</taxon>
        <taxon>Platanthera</taxon>
    </lineage>
</organism>
<protein>
    <submittedName>
        <fullName evidence="1">Uncharacterized protein</fullName>
    </submittedName>
</protein>
<dbReference type="EMBL" id="JBBWWR010000005">
    <property type="protein sequence ID" value="KAK8967275.1"/>
    <property type="molecule type" value="Genomic_DNA"/>
</dbReference>
<evidence type="ECO:0000313" key="1">
    <source>
        <dbReference type="EMBL" id="KAK8967275.1"/>
    </source>
</evidence>
<accession>A0ABR2MSX9</accession>
<keyword evidence="2" id="KW-1185">Reference proteome</keyword>
<dbReference type="Proteomes" id="UP001412067">
    <property type="component" value="Unassembled WGS sequence"/>
</dbReference>
<name>A0ABR2MSX9_9ASPA</name>
<evidence type="ECO:0000313" key="2">
    <source>
        <dbReference type="Proteomes" id="UP001412067"/>
    </source>
</evidence>